<evidence type="ECO:0000313" key="1">
    <source>
        <dbReference type="EMBL" id="GIJ30631.1"/>
    </source>
</evidence>
<dbReference type="EMBL" id="BOPC01000125">
    <property type="protein sequence ID" value="GIJ30631.1"/>
    <property type="molecule type" value="Genomic_DNA"/>
</dbReference>
<sequence>MARNRIAVFEELSRIGYREVEFAGYQAAAAEFNAWGEAAAARYQRMIELRGTR</sequence>
<keyword evidence="2" id="KW-1185">Reference proteome</keyword>
<protein>
    <submittedName>
        <fullName evidence="1">Uncharacterized protein</fullName>
    </submittedName>
</protein>
<name>A0ABQ4JJ47_9ACTN</name>
<reference evidence="1 2" key="1">
    <citation type="submission" date="2021-01" db="EMBL/GenBank/DDBJ databases">
        <title>Whole genome shotgun sequence of Verrucosispora qiuiae NBRC 106684.</title>
        <authorList>
            <person name="Komaki H."/>
            <person name="Tamura T."/>
        </authorList>
    </citation>
    <scope>NUCLEOTIDE SEQUENCE [LARGE SCALE GENOMIC DNA]</scope>
    <source>
        <strain evidence="1 2">NBRC 106684</strain>
    </source>
</reference>
<evidence type="ECO:0000313" key="2">
    <source>
        <dbReference type="Proteomes" id="UP000653076"/>
    </source>
</evidence>
<organism evidence="1 2">
    <name type="scientific">Micromonospora qiuiae</name>
    <dbReference type="NCBI Taxonomy" id="502268"/>
    <lineage>
        <taxon>Bacteria</taxon>
        <taxon>Bacillati</taxon>
        <taxon>Actinomycetota</taxon>
        <taxon>Actinomycetes</taxon>
        <taxon>Micromonosporales</taxon>
        <taxon>Micromonosporaceae</taxon>
        <taxon>Micromonospora</taxon>
    </lineage>
</organism>
<dbReference type="Proteomes" id="UP000653076">
    <property type="component" value="Unassembled WGS sequence"/>
</dbReference>
<gene>
    <name evidence="1" type="ORF">Vqi01_57930</name>
</gene>
<accession>A0ABQ4JJ47</accession>
<proteinExistence type="predicted"/>
<dbReference type="RefSeq" id="WP_204038319.1">
    <property type="nucleotide sequence ID" value="NZ_BOPC01000125.1"/>
</dbReference>
<comment type="caution">
    <text evidence="1">The sequence shown here is derived from an EMBL/GenBank/DDBJ whole genome shotgun (WGS) entry which is preliminary data.</text>
</comment>